<organism evidence="2">
    <name type="scientific">uncultured Sphingopyxis sp</name>
    <dbReference type="NCBI Taxonomy" id="310581"/>
    <lineage>
        <taxon>Bacteria</taxon>
        <taxon>Pseudomonadati</taxon>
        <taxon>Pseudomonadota</taxon>
        <taxon>Alphaproteobacteria</taxon>
        <taxon>Sphingomonadales</taxon>
        <taxon>Sphingomonadaceae</taxon>
        <taxon>Sphingopyxis</taxon>
        <taxon>environmental samples</taxon>
    </lineage>
</organism>
<accession>A0A1Y5PN81</accession>
<feature type="region of interest" description="Disordered" evidence="1">
    <location>
        <begin position="61"/>
        <end position="94"/>
    </location>
</feature>
<sequence>MSALGFATQLRIGRLGAPQLAVPRDVAQIAFPYCVADTDDHVRILLNNADLGIVREIRNSKDATGSQCERPHFRGRGRRPRPIAPPCPRSDSRA</sequence>
<gene>
    <name evidence="2" type="ORF">SPPYR_0382</name>
</gene>
<name>A0A1Y5PN81_9SPHN</name>
<reference evidence="2" key="1">
    <citation type="submission" date="2016-03" db="EMBL/GenBank/DDBJ databases">
        <authorList>
            <person name="Ploux O."/>
        </authorList>
    </citation>
    <scope>NUCLEOTIDE SEQUENCE</scope>
    <source>
        <strain evidence="2">UC10</strain>
    </source>
</reference>
<dbReference type="AlphaFoldDB" id="A0A1Y5PN81"/>
<dbReference type="KEGG" id="sphu:SPPYR_0382"/>
<dbReference type="EMBL" id="LT598653">
    <property type="protein sequence ID" value="SBV31502.1"/>
    <property type="molecule type" value="Genomic_DNA"/>
</dbReference>
<evidence type="ECO:0000256" key="1">
    <source>
        <dbReference type="SAM" id="MobiDB-lite"/>
    </source>
</evidence>
<proteinExistence type="predicted"/>
<evidence type="ECO:0000313" key="2">
    <source>
        <dbReference type="EMBL" id="SBV31502.1"/>
    </source>
</evidence>
<protein>
    <submittedName>
        <fullName evidence="2">Uncharacterized protein</fullName>
    </submittedName>
</protein>